<dbReference type="InterPro" id="IPR056924">
    <property type="entry name" value="SH3_Tf2-1"/>
</dbReference>
<evidence type="ECO:0000313" key="3">
    <source>
        <dbReference type="EMBL" id="GFZ01061.1"/>
    </source>
</evidence>
<evidence type="ECO:0000256" key="1">
    <source>
        <dbReference type="SAM" id="MobiDB-lite"/>
    </source>
</evidence>
<dbReference type="InterPro" id="IPR016197">
    <property type="entry name" value="Chromo-like_dom_sf"/>
</dbReference>
<name>A0A7J0FQX6_9ERIC</name>
<dbReference type="SUPFAM" id="SSF54160">
    <property type="entry name" value="Chromo domain-like"/>
    <property type="match status" value="1"/>
</dbReference>
<dbReference type="PANTHER" id="PTHR35998">
    <property type="entry name" value="OS02G0127900 PROTEIN"/>
    <property type="match status" value="1"/>
</dbReference>
<accession>A0A7J0FQX6</accession>
<dbReference type="OrthoDB" id="4177918at2759"/>
<keyword evidence="4" id="KW-1185">Reference proteome</keyword>
<dbReference type="Proteomes" id="UP000585474">
    <property type="component" value="Unassembled WGS sequence"/>
</dbReference>
<organism evidence="3 4">
    <name type="scientific">Actinidia rufa</name>
    <dbReference type="NCBI Taxonomy" id="165716"/>
    <lineage>
        <taxon>Eukaryota</taxon>
        <taxon>Viridiplantae</taxon>
        <taxon>Streptophyta</taxon>
        <taxon>Embryophyta</taxon>
        <taxon>Tracheophyta</taxon>
        <taxon>Spermatophyta</taxon>
        <taxon>Magnoliopsida</taxon>
        <taxon>eudicotyledons</taxon>
        <taxon>Gunneridae</taxon>
        <taxon>Pentapetalae</taxon>
        <taxon>asterids</taxon>
        <taxon>Ericales</taxon>
        <taxon>Actinidiaceae</taxon>
        <taxon>Actinidia</taxon>
    </lineage>
</organism>
<proteinExistence type="predicted"/>
<gene>
    <name evidence="3" type="ORF">Acr_14g0006960</name>
</gene>
<dbReference type="Gene3D" id="2.40.50.40">
    <property type="match status" value="1"/>
</dbReference>
<evidence type="ECO:0000259" key="2">
    <source>
        <dbReference type="Pfam" id="PF24626"/>
    </source>
</evidence>
<comment type="caution">
    <text evidence="3">The sequence shown here is derived from an EMBL/GenBank/DDBJ whole genome shotgun (WGS) entry which is preliminary data.</text>
</comment>
<protein>
    <recommendedName>
        <fullName evidence="2">Tf2-1-like SH3-like domain-containing protein</fullName>
    </recommendedName>
</protein>
<feature type="compositionally biased region" description="Polar residues" evidence="1">
    <location>
        <begin position="247"/>
        <end position="261"/>
    </location>
</feature>
<feature type="domain" description="Tf2-1-like SH3-like" evidence="2">
    <location>
        <begin position="1"/>
        <end position="56"/>
    </location>
</feature>
<evidence type="ECO:0000313" key="4">
    <source>
        <dbReference type="Proteomes" id="UP000585474"/>
    </source>
</evidence>
<sequence>MVRIRPERYPSGTARKLCARSAGPFKVLKRIGPNAYVIDLPPESGISSTFNIEDLIAFKGHFDVPTDPFSEPTHEPTIDNPTTSDITPAPLSNSPAPKEHIDAILDEQIISTRDGGVQRFLVRWSGRPASDDTWIPARICSRLTETSLSIIRVVQRYTRRSRVFFTLGELVGTPDSDLLLPMFMAADPRRRTQRTRAIFDVALKVHLNIQQRDLEVGRSLGNWILRYLDKMKPSAQIRSHSAAKLPSSFSPSTNTTKQLPNSSHLKIPGNFQKFRTGGDRESDRHLFTSSRNMWPKPFPTIAMMMRPAKPAGTNIQQRHLCFSGPDVSRLSQGRGGFEGVIRKDIMQWMVRN</sequence>
<dbReference type="AlphaFoldDB" id="A0A7J0FQX6"/>
<dbReference type="EMBL" id="BJWL01000014">
    <property type="protein sequence ID" value="GFZ01061.1"/>
    <property type="molecule type" value="Genomic_DNA"/>
</dbReference>
<reference evidence="3 4" key="1">
    <citation type="submission" date="2019-07" db="EMBL/GenBank/DDBJ databases">
        <title>De Novo Assembly of kiwifruit Actinidia rufa.</title>
        <authorList>
            <person name="Sugita-Konishi S."/>
            <person name="Sato K."/>
            <person name="Mori E."/>
            <person name="Abe Y."/>
            <person name="Kisaki G."/>
            <person name="Hamano K."/>
            <person name="Suezawa K."/>
            <person name="Otani M."/>
            <person name="Fukuda T."/>
            <person name="Manabe T."/>
            <person name="Gomi K."/>
            <person name="Tabuchi M."/>
            <person name="Akimitsu K."/>
            <person name="Kataoka I."/>
        </authorList>
    </citation>
    <scope>NUCLEOTIDE SEQUENCE [LARGE SCALE GENOMIC DNA]</scope>
    <source>
        <strain evidence="4">cv. Fuchu</strain>
    </source>
</reference>
<feature type="region of interest" description="Disordered" evidence="1">
    <location>
        <begin position="241"/>
        <end position="261"/>
    </location>
</feature>
<dbReference type="CDD" id="cd00024">
    <property type="entry name" value="CD_CSD"/>
    <property type="match status" value="1"/>
</dbReference>
<dbReference type="Pfam" id="PF24626">
    <property type="entry name" value="SH3_Tf2-1"/>
    <property type="match status" value="1"/>
</dbReference>
<feature type="region of interest" description="Disordered" evidence="1">
    <location>
        <begin position="67"/>
        <end position="86"/>
    </location>
</feature>
<dbReference type="PANTHER" id="PTHR35998:SF1">
    <property type="entry name" value="OS02G0127900 PROTEIN"/>
    <property type="match status" value="1"/>
</dbReference>